<accession>A0A6A4HIH2</accession>
<keyword evidence="1" id="KW-0472">Membrane</keyword>
<dbReference type="OrthoDB" id="3202607at2759"/>
<keyword evidence="1" id="KW-1133">Transmembrane helix</keyword>
<keyword evidence="1" id="KW-0812">Transmembrane</keyword>
<keyword evidence="3" id="KW-1185">Reference proteome</keyword>
<evidence type="ECO:0000313" key="2">
    <source>
        <dbReference type="EMBL" id="KAE9396695.1"/>
    </source>
</evidence>
<dbReference type="Proteomes" id="UP000799118">
    <property type="component" value="Unassembled WGS sequence"/>
</dbReference>
<reference evidence="2" key="1">
    <citation type="journal article" date="2019" name="Environ. Microbiol.">
        <title>Fungal ecological strategies reflected in gene transcription - a case study of two litter decomposers.</title>
        <authorList>
            <person name="Barbi F."/>
            <person name="Kohler A."/>
            <person name="Barry K."/>
            <person name="Baskaran P."/>
            <person name="Daum C."/>
            <person name="Fauchery L."/>
            <person name="Ihrmark K."/>
            <person name="Kuo A."/>
            <person name="LaButti K."/>
            <person name="Lipzen A."/>
            <person name="Morin E."/>
            <person name="Grigoriev I.V."/>
            <person name="Henrissat B."/>
            <person name="Lindahl B."/>
            <person name="Martin F."/>
        </authorList>
    </citation>
    <scope>NUCLEOTIDE SEQUENCE</scope>
    <source>
        <strain evidence="2">JB14</strain>
    </source>
</reference>
<dbReference type="Gene3D" id="3.60.130.30">
    <property type="match status" value="1"/>
</dbReference>
<evidence type="ECO:0000313" key="3">
    <source>
        <dbReference type="Proteomes" id="UP000799118"/>
    </source>
</evidence>
<sequence>FNLHSAATVDHEDWYNILFGMCAVYSSGLFNHMHGGHFIAWSLGIVVQFPPACMIYVPSACVTHANMPIAKHETQSSIAFFISAGLACWYHNGYMSDKHFKEKASVVQLKAWMES</sequence>
<name>A0A6A4HIH2_9AGAR</name>
<evidence type="ECO:0000256" key="1">
    <source>
        <dbReference type="SAM" id="Phobius"/>
    </source>
</evidence>
<gene>
    <name evidence="2" type="ORF">BT96DRAFT_824353</name>
</gene>
<dbReference type="EMBL" id="ML769509">
    <property type="protein sequence ID" value="KAE9396695.1"/>
    <property type="molecule type" value="Genomic_DNA"/>
</dbReference>
<proteinExistence type="predicted"/>
<feature type="transmembrane region" description="Helical" evidence="1">
    <location>
        <begin position="38"/>
        <end position="57"/>
    </location>
</feature>
<feature type="non-terminal residue" evidence="2">
    <location>
        <position position="1"/>
    </location>
</feature>
<dbReference type="AlphaFoldDB" id="A0A6A4HIH2"/>
<protein>
    <submittedName>
        <fullName evidence="2">Uncharacterized protein</fullName>
    </submittedName>
</protein>
<organism evidence="2 3">
    <name type="scientific">Gymnopus androsaceus JB14</name>
    <dbReference type="NCBI Taxonomy" id="1447944"/>
    <lineage>
        <taxon>Eukaryota</taxon>
        <taxon>Fungi</taxon>
        <taxon>Dikarya</taxon>
        <taxon>Basidiomycota</taxon>
        <taxon>Agaricomycotina</taxon>
        <taxon>Agaricomycetes</taxon>
        <taxon>Agaricomycetidae</taxon>
        <taxon>Agaricales</taxon>
        <taxon>Marasmiineae</taxon>
        <taxon>Omphalotaceae</taxon>
        <taxon>Gymnopus</taxon>
    </lineage>
</organism>